<keyword evidence="6 13" id="KW-0812">Transmembrane</keyword>
<sequence>MQTRLLALLARPAPPLAIGVVVAAAIVALETLVLFPLDSVTYEWTSGMVYLIGVLAVSTIWGAWLGVAMALASVAAFSYFHSLRFSARTLSGADLRQVAIFLTAAVVVSGLANVARVHALEGTRRREEADLAADLARLVLRASDLHSVLRPAAQQVAAALDLPAARIVLGDAEPDERWTRFPLQGGMLLVPAGLPGPVLQRIRQRIVPALDSVLLAALDREAISNSLRASREEATSLAAVQAGLRRVATLVARGAEPTDVFDAVTEELSQILGRGFPVILLRYDPGGTAARVTGRSAPTDIDRVPVEDESLVATVLRTGRAARMSSYVHATGANAAIARSVGARSGVGVPVLVEDRIWGVAIVVSTGPDEPPPDAERRMADFTELVATAIANAESRAQLIASRARIVAAMDDARRRLERDLHDGAQQRLVSLGLELRVAQAELPPGTDDVRQQLGHAVDGLTAVSHDLQEISRGIHPAIVSQGGLGPAVRALARRSGLPVDLRLDVDQRLPERIEVAAYYIISEALTNAAKHAHANSVRVHVEADKAGLRLTVHDNGVGGAYREGGSGLLGLQDRVEALDGTFRVLSPLGRGTTLNAEIPYDTDPPANVAT</sequence>
<keyword evidence="17" id="KW-1185">Reference proteome</keyword>
<dbReference type="SUPFAM" id="SSF55781">
    <property type="entry name" value="GAF domain-like"/>
    <property type="match status" value="1"/>
</dbReference>
<dbReference type="Pfam" id="PF02518">
    <property type="entry name" value="HATPase_c"/>
    <property type="match status" value="1"/>
</dbReference>
<dbReference type="Gene3D" id="1.20.5.1930">
    <property type="match status" value="1"/>
</dbReference>
<feature type="transmembrane region" description="Helical" evidence="13">
    <location>
        <begin position="98"/>
        <end position="117"/>
    </location>
</feature>
<evidence type="ECO:0000313" key="17">
    <source>
        <dbReference type="Proteomes" id="UP001500620"/>
    </source>
</evidence>
<reference evidence="17" key="1">
    <citation type="journal article" date="2019" name="Int. J. Syst. Evol. Microbiol.">
        <title>The Global Catalogue of Microorganisms (GCM) 10K type strain sequencing project: providing services to taxonomists for standard genome sequencing and annotation.</title>
        <authorList>
            <consortium name="The Broad Institute Genomics Platform"/>
            <consortium name="The Broad Institute Genome Sequencing Center for Infectious Disease"/>
            <person name="Wu L."/>
            <person name="Ma J."/>
        </authorList>
    </citation>
    <scope>NUCLEOTIDE SEQUENCE [LARGE SCALE GENOMIC DNA]</scope>
    <source>
        <strain evidence="17">JCM 17441</strain>
    </source>
</reference>
<keyword evidence="10 13" id="KW-1133">Transmembrane helix</keyword>
<evidence type="ECO:0000256" key="12">
    <source>
        <dbReference type="ARBA" id="ARBA00023136"/>
    </source>
</evidence>
<evidence type="ECO:0000256" key="11">
    <source>
        <dbReference type="ARBA" id="ARBA00023012"/>
    </source>
</evidence>
<dbReference type="EMBL" id="BAABAT010000018">
    <property type="protein sequence ID" value="GAA4254573.1"/>
    <property type="molecule type" value="Genomic_DNA"/>
</dbReference>
<evidence type="ECO:0000259" key="14">
    <source>
        <dbReference type="SMART" id="SM00065"/>
    </source>
</evidence>
<dbReference type="SMART" id="SM00387">
    <property type="entry name" value="HATPase_c"/>
    <property type="match status" value="1"/>
</dbReference>
<evidence type="ECO:0000256" key="9">
    <source>
        <dbReference type="ARBA" id="ARBA00022840"/>
    </source>
</evidence>
<comment type="subcellular location">
    <subcellularLocation>
        <location evidence="2">Membrane</location>
        <topology evidence="2">Multi-pass membrane protein</topology>
    </subcellularLocation>
</comment>
<evidence type="ECO:0000256" key="2">
    <source>
        <dbReference type="ARBA" id="ARBA00004141"/>
    </source>
</evidence>
<dbReference type="SMART" id="SM00065">
    <property type="entry name" value="GAF"/>
    <property type="match status" value="1"/>
</dbReference>
<evidence type="ECO:0000256" key="3">
    <source>
        <dbReference type="ARBA" id="ARBA00012438"/>
    </source>
</evidence>
<dbReference type="PANTHER" id="PTHR24421">
    <property type="entry name" value="NITRATE/NITRITE SENSOR PROTEIN NARX-RELATED"/>
    <property type="match status" value="1"/>
</dbReference>
<dbReference type="Pfam" id="PF13185">
    <property type="entry name" value="GAF_2"/>
    <property type="match status" value="1"/>
</dbReference>
<organism evidence="16 17">
    <name type="scientific">Dactylosporangium darangshiense</name>
    <dbReference type="NCBI Taxonomy" id="579108"/>
    <lineage>
        <taxon>Bacteria</taxon>
        <taxon>Bacillati</taxon>
        <taxon>Actinomycetota</taxon>
        <taxon>Actinomycetes</taxon>
        <taxon>Micromonosporales</taxon>
        <taxon>Micromonosporaceae</taxon>
        <taxon>Dactylosporangium</taxon>
    </lineage>
</organism>
<feature type="transmembrane region" description="Helical" evidence="13">
    <location>
        <begin position="49"/>
        <end position="78"/>
    </location>
</feature>
<keyword evidence="11" id="KW-0902">Two-component regulatory system</keyword>
<comment type="catalytic activity">
    <reaction evidence="1">
        <text>ATP + protein L-histidine = ADP + protein N-phospho-L-histidine.</text>
        <dbReference type="EC" id="2.7.13.3"/>
    </reaction>
</comment>
<dbReference type="PANTHER" id="PTHR24421:SF10">
    <property type="entry name" value="NITRATE_NITRITE SENSOR PROTEIN NARQ"/>
    <property type="match status" value="1"/>
</dbReference>
<feature type="transmembrane region" description="Helical" evidence="13">
    <location>
        <begin position="16"/>
        <end position="37"/>
    </location>
</feature>
<evidence type="ECO:0000256" key="13">
    <source>
        <dbReference type="SAM" id="Phobius"/>
    </source>
</evidence>
<evidence type="ECO:0000256" key="1">
    <source>
        <dbReference type="ARBA" id="ARBA00000085"/>
    </source>
</evidence>
<proteinExistence type="predicted"/>
<keyword evidence="12 13" id="KW-0472">Membrane</keyword>
<keyword evidence="4" id="KW-0597">Phosphoprotein</keyword>
<feature type="domain" description="GAF" evidence="14">
    <location>
        <begin position="256"/>
        <end position="400"/>
    </location>
</feature>
<keyword evidence="8" id="KW-0418">Kinase</keyword>
<keyword evidence="9" id="KW-0067">ATP-binding</keyword>
<evidence type="ECO:0000256" key="6">
    <source>
        <dbReference type="ARBA" id="ARBA00022692"/>
    </source>
</evidence>
<comment type="caution">
    <text evidence="16">The sequence shown here is derived from an EMBL/GenBank/DDBJ whole genome shotgun (WGS) entry which is preliminary data.</text>
</comment>
<dbReference type="Proteomes" id="UP001500620">
    <property type="component" value="Unassembled WGS sequence"/>
</dbReference>
<dbReference type="InterPro" id="IPR050482">
    <property type="entry name" value="Sensor_HK_TwoCompSys"/>
</dbReference>
<evidence type="ECO:0000313" key="16">
    <source>
        <dbReference type="EMBL" id="GAA4254573.1"/>
    </source>
</evidence>
<dbReference type="InterPro" id="IPR003018">
    <property type="entry name" value="GAF"/>
</dbReference>
<dbReference type="Gene3D" id="3.30.450.40">
    <property type="match status" value="1"/>
</dbReference>
<name>A0ABP8DF69_9ACTN</name>
<evidence type="ECO:0000256" key="7">
    <source>
        <dbReference type="ARBA" id="ARBA00022741"/>
    </source>
</evidence>
<accession>A0ABP8DF69</accession>
<evidence type="ECO:0000256" key="5">
    <source>
        <dbReference type="ARBA" id="ARBA00022679"/>
    </source>
</evidence>
<dbReference type="Gene3D" id="1.20.120.620">
    <property type="entry name" value="Backbone structure of the membrane domain of e. Coli histidine kinase receptor kdpd"/>
    <property type="match status" value="1"/>
</dbReference>
<feature type="domain" description="Histidine kinase/HSP90-like ATPase" evidence="15">
    <location>
        <begin position="513"/>
        <end position="603"/>
    </location>
</feature>
<evidence type="ECO:0000256" key="10">
    <source>
        <dbReference type="ARBA" id="ARBA00022989"/>
    </source>
</evidence>
<dbReference type="SUPFAM" id="SSF55874">
    <property type="entry name" value="ATPase domain of HSP90 chaperone/DNA topoisomerase II/histidine kinase"/>
    <property type="match status" value="1"/>
</dbReference>
<dbReference type="InterPro" id="IPR036890">
    <property type="entry name" value="HATPase_C_sf"/>
</dbReference>
<evidence type="ECO:0000256" key="4">
    <source>
        <dbReference type="ARBA" id="ARBA00022553"/>
    </source>
</evidence>
<evidence type="ECO:0000256" key="8">
    <source>
        <dbReference type="ARBA" id="ARBA00022777"/>
    </source>
</evidence>
<dbReference type="InterPro" id="IPR003594">
    <property type="entry name" value="HATPase_dom"/>
</dbReference>
<dbReference type="InterPro" id="IPR025201">
    <property type="entry name" value="KdpD_TM"/>
</dbReference>
<dbReference type="Pfam" id="PF07730">
    <property type="entry name" value="HisKA_3"/>
    <property type="match status" value="1"/>
</dbReference>
<dbReference type="Pfam" id="PF13493">
    <property type="entry name" value="DUF4118"/>
    <property type="match status" value="1"/>
</dbReference>
<dbReference type="Gene3D" id="3.30.565.10">
    <property type="entry name" value="Histidine kinase-like ATPase, C-terminal domain"/>
    <property type="match status" value="1"/>
</dbReference>
<dbReference type="InterPro" id="IPR029016">
    <property type="entry name" value="GAF-like_dom_sf"/>
</dbReference>
<keyword evidence="5" id="KW-0808">Transferase</keyword>
<gene>
    <name evidence="16" type="ORF">GCM10022255_059770</name>
</gene>
<evidence type="ECO:0000259" key="15">
    <source>
        <dbReference type="SMART" id="SM00387"/>
    </source>
</evidence>
<dbReference type="EC" id="2.7.13.3" evidence="3"/>
<protein>
    <recommendedName>
        <fullName evidence="3">histidine kinase</fullName>
        <ecNumber evidence="3">2.7.13.3</ecNumber>
    </recommendedName>
</protein>
<dbReference type="RefSeq" id="WP_345131582.1">
    <property type="nucleotide sequence ID" value="NZ_BAABAT010000018.1"/>
</dbReference>
<dbReference type="CDD" id="cd16917">
    <property type="entry name" value="HATPase_UhpB-NarQ-NarX-like"/>
    <property type="match status" value="1"/>
</dbReference>
<keyword evidence="7" id="KW-0547">Nucleotide-binding</keyword>
<dbReference type="InterPro" id="IPR011712">
    <property type="entry name" value="Sig_transdc_His_kin_sub3_dim/P"/>
</dbReference>
<dbReference type="InterPro" id="IPR038318">
    <property type="entry name" value="KdpD_sf"/>
</dbReference>